<feature type="coiled-coil region" evidence="1">
    <location>
        <begin position="785"/>
        <end position="875"/>
    </location>
</feature>
<evidence type="ECO:0000313" key="3">
    <source>
        <dbReference type="EMBL" id="VVD03439.1"/>
    </source>
</evidence>
<feature type="region of interest" description="Disordered" evidence="2">
    <location>
        <begin position="392"/>
        <end position="426"/>
    </location>
</feature>
<dbReference type="PANTHER" id="PTHR23159:SF31">
    <property type="entry name" value="CENTROSOME-ASSOCIATED PROTEIN CEP250 ISOFORM X1"/>
    <property type="match status" value="1"/>
</dbReference>
<feature type="compositionally biased region" description="Polar residues" evidence="2">
    <location>
        <begin position="416"/>
        <end position="426"/>
    </location>
</feature>
<feature type="coiled-coil region" evidence="1">
    <location>
        <begin position="2519"/>
        <end position="2638"/>
    </location>
</feature>
<accession>A0A5E4R0I0</accession>
<reference evidence="3 4" key="1">
    <citation type="submission" date="2017-07" db="EMBL/GenBank/DDBJ databases">
        <authorList>
            <person name="Talla V."/>
            <person name="Backstrom N."/>
        </authorList>
    </citation>
    <scope>NUCLEOTIDE SEQUENCE [LARGE SCALE GENOMIC DNA]</scope>
</reference>
<feature type="compositionally biased region" description="Polar residues" evidence="2">
    <location>
        <begin position="2764"/>
        <end position="2773"/>
    </location>
</feature>
<evidence type="ECO:0000313" key="4">
    <source>
        <dbReference type="Proteomes" id="UP000324832"/>
    </source>
</evidence>
<keyword evidence="1" id="KW-0175">Coiled coil</keyword>
<feature type="coiled-coil region" evidence="1">
    <location>
        <begin position="680"/>
        <end position="728"/>
    </location>
</feature>
<evidence type="ECO:0000256" key="1">
    <source>
        <dbReference type="SAM" id="Coils"/>
    </source>
</evidence>
<dbReference type="Gene3D" id="1.10.287.1490">
    <property type="match status" value="1"/>
</dbReference>
<gene>
    <name evidence="3" type="ORF">LSINAPIS_LOCUS13437</name>
</gene>
<proteinExistence type="predicted"/>
<feature type="coiled-coil region" evidence="1">
    <location>
        <begin position="532"/>
        <end position="651"/>
    </location>
</feature>
<feature type="coiled-coil region" evidence="1">
    <location>
        <begin position="2059"/>
        <end position="2318"/>
    </location>
</feature>
<feature type="coiled-coil region" evidence="1">
    <location>
        <begin position="1898"/>
        <end position="2005"/>
    </location>
</feature>
<name>A0A5E4R0I0_9NEOP</name>
<feature type="coiled-coil region" evidence="1">
    <location>
        <begin position="186"/>
        <end position="220"/>
    </location>
</feature>
<feature type="compositionally biased region" description="Basic and acidic residues" evidence="2">
    <location>
        <begin position="2752"/>
        <end position="2763"/>
    </location>
</feature>
<protein>
    <submittedName>
        <fullName evidence="3">Uncharacterized protein</fullName>
    </submittedName>
</protein>
<feature type="region of interest" description="Disordered" evidence="2">
    <location>
        <begin position="885"/>
        <end position="912"/>
    </location>
</feature>
<feature type="coiled-coil region" evidence="1">
    <location>
        <begin position="1592"/>
        <end position="1771"/>
    </location>
</feature>
<feature type="compositionally biased region" description="Basic and acidic residues" evidence="2">
    <location>
        <begin position="896"/>
        <end position="908"/>
    </location>
</feature>
<feature type="region of interest" description="Disordered" evidence="2">
    <location>
        <begin position="2747"/>
        <end position="2786"/>
    </location>
</feature>
<feature type="coiled-coil region" evidence="1">
    <location>
        <begin position="914"/>
        <end position="948"/>
    </location>
</feature>
<organism evidence="3 4">
    <name type="scientific">Leptidea sinapis</name>
    <dbReference type="NCBI Taxonomy" id="189913"/>
    <lineage>
        <taxon>Eukaryota</taxon>
        <taxon>Metazoa</taxon>
        <taxon>Ecdysozoa</taxon>
        <taxon>Arthropoda</taxon>
        <taxon>Hexapoda</taxon>
        <taxon>Insecta</taxon>
        <taxon>Pterygota</taxon>
        <taxon>Neoptera</taxon>
        <taxon>Endopterygota</taxon>
        <taxon>Lepidoptera</taxon>
        <taxon>Glossata</taxon>
        <taxon>Ditrysia</taxon>
        <taxon>Papilionoidea</taxon>
        <taxon>Pieridae</taxon>
        <taxon>Dismorphiinae</taxon>
        <taxon>Leptidea</taxon>
    </lineage>
</organism>
<keyword evidence="4" id="KW-1185">Reference proteome</keyword>
<feature type="coiled-coil region" evidence="1">
    <location>
        <begin position="246"/>
        <end position="333"/>
    </location>
</feature>
<dbReference type="PANTHER" id="PTHR23159">
    <property type="entry name" value="CENTROSOMAL PROTEIN 2"/>
    <property type="match status" value="1"/>
</dbReference>
<dbReference type="EMBL" id="FZQP02006771">
    <property type="protein sequence ID" value="VVD03439.1"/>
    <property type="molecule type" value="Genomic_DNA"/>
</dbReference>
<feature type="compositionally biased region" description="Basic and acidic residues" evidence="2">
    <location>
        <begin position="2777"/>
        <end position="2786"/>
    </location>
</feature>
<dbReference type="Proteomes" id="UP000324832">
    <property type="component" value="Unassembled WGS sequence"/>
</dbReference>
<feature type="coiled-coil region" evidence="1">
    <location>
        <begin position="2349"/>
        <end position="2489"/>
    </location>
</feature>
<evidence type="ECO:0000256" key="2">
    <source>
        <dbReference type="SAM" id="MobiDB-lite"/>
    </source>
</evidence>
<sequence>MAEKPNIESHSEKDQSDVDFNVADSASEVASVTGISIKNVRLSTTAERQIKFEKAQKCLENAALVSKRIKEHRKAAAELLGKPFDDDEADNQSELASAVSEKTNYSVATDSSATLSVQDALNIPGISESLANTLKQKELLMERIKQYKEISKRPMKIKLHVKKELESVELKKSSDSSELSKVMNIVKEKENALSVMQVKLKAMETTILDLQEKINEKDQIIEAKNKATAIISDSMTKKEKESLSVLDDTKQQMVKMQNNFINMESEWEKQKSKLEAEINEKNDKIKNLQEANTILENARFEISIAHSKLVEELELKIEKIKQLEEKLSSISEMQSFGHVKEHYKEEKGSKEIADMEELTKKLDLLEQLNYEMRTSNKELQNQISILSNDNKSTAASTVSSPSKKGSPLPSRKGARNTASKLKSPWSRLSTESLNQEIEKKTVKTDNTKAEMLLQALNKDIIEKEYIISEKDILITELKGLIESKEVIINDLKLVNSQKQETINKIDVGVCTELIELKESIPVSHYEIDSTDVNELHEKLKSAHNQIISLNEEIDTANRNMIKVKSNSKLQLKQMQKTIENFSKISDANAEIVRLNEEIHHLTQKVAELEEEKGNLQLHLVDYDSGRYLHQLQQKNAEMEDKLADITQLQNEQVCSEMKSVQLEEEIDQLSASKSELEFVVQNLKLDVERHVETIKTLQNEKEELVLKLENFIQENIDLTDKLEKLSTEKVSSAESIEIVESLTTQERLELEEYNKNSKSEKEEREGVCVQSISLDTKTHTQKQSVDEVVQESAELRQKIDLFTQEREEVMEKMNSLCSENDALNNCIEELRNKCLTLQTNIDTLIEEKEKALSLNNELKVHIEELKRERNDIIKEPIEVPKQLLTDDVVDGSQSDVQHDDRSSTEKGAKGLKSMKQMTKEILKLKNIIKEREDEIADCQMKILSLEEQQQKQNELVQTNLLNENKIKHLLEENSNLKKQNEAIVSSYKKEDQVEYQEINEKLKMELQQIQQEYSAALSTHDSKIQDLEQLLKEYEKQIFNYNNTLQQKDKEITDYINQITKLNDLSHKLKSTMELLEQEKANDHNGEVVKSLNQQIALYQNALADCEEKIRVFEEEKVQILSLKTKLENRNTILENELAKLTETLNEKLNLIKELQAQTQKYKDEYEKVSKEAKDKDEEIHEIKLQLRKESIENEKLRISLQEKENLVLEINKQYEDAKEKLEVTFKDKGDYLALENKNKELLEKLKKFAANIKKRTVMYSDLEKQYNDLQSQLELKNEKYEEAIIQVEAIPALQEKLKFADQELNRLQTERSLLNNSLHDVEEQLTSLQNKYITLEDEIVSYKESVKALNEVILLANDEKQLLVFNIESLNNKLAQTELEQRNNANILTKISCLESDLVEKQQQISELTKQMQCQEQNFNQLQYSHDAKVQERDMYIENLQIENEKYKNRICRLEESISIMENRRQSLERKADQLDTLLQDKQKAYNEYTTQEDELICRLAVLMDHDRVVEKQLQEIEKDNKDLIIKIQHLNEELQNLGTAYAELQHHSNNLEMKVAKLDDLEAEALSYRASSENQETCLKKLSIEHQNLLSLKKKEIDDLESEFNTQIEETVKEKKVLGEKYEKLCDHVSKLELENQGYRSAIEDLQLQIQEVSLENKNLIQNSTLTREALPDYTEQYISEINRLNALVNQKSLEINNYQNKLEDLLSNNDSLKANLEGKINELSSKLNESLQRLEEMTKEYESTSVKNIELNNLLTQKEDQIKQLIEKKKVMFEMNIPKTEGMMITSTIEELGDEQKMQDIEYLQSQIVFETDKPDKQLEPVLIRETRNVENQPLLHSTLGSETLIEPLIVPKQSYLCYKGDVSENKEIDPFNSEEGWGLDEQEDTKYSDITPGLTRLSQEIEQLKEVNVNLKKELELANSKLMKAIKKIKELKSSNDMLSNELKISKQISHSNILDMAIESELSTNLQQLEKKVHELNDTLNREKKEKEALSKQNEVLKNGHDRLIEMKEKLDSELQLWKYKFKEANDKISDINISSFNKTSDEATILKTTIKTDSQLQGDFEKLEKENDELQLALDSLNSKNKELSDQVVKLEIQLKKVNADKFSIEEYNSLRQQFEELQNNNSYLSNEFSKLTDQYNMLQSQHKDLCEYCENIKADCMLQNDQNESLRQEIEVLRNEKESNSDLVKSLQSEIERLKIEIINQSENSNSQLNVLSEKLRLYEVENQEHIQNKNKVTEKNKELEIKLEQLNFDNSSSQVNIMTEKIKQYEFEVQEYIKNEIQLTEKIKELEIKVKQLNSENDQLLSNVTELQSSISSAMDQRGFEIAELWKQHLAQRESEFLKIEEDLRTQLSASESRYEQLLDNVQSSTQEETNKIVMVEQVTSLQSKLQEKEEQLNSLKEKYADVINQLEMLRSDIEDEKVLNEEKLLTLQEEHEKIIKDLKLENKMLLEQQCDINNNLQVELAAIKTVNDDLNQKIEKLTKDYDIKIVDLSKQIQIKESEIFHKTHDYTVMLADRNAEFENVRKQLLEYEKKVEELSYERESELAVLRLKMHEKTEHYESYVKELLEEKEKLAEAVNAKIIECTTLNKQIEDLNKILEEYVNKTAETQMVLESQELEIVTLKDEIASIRELTRSPSSKIEKHVAFAPDTKESANEGREGVLNKELLDGVPRAELDLALYMLHQRDVRCEELTMELTQLLEERDTLQLRLSDSLRSYEDLKLRYSGADISADSSVDTVPELPSFSIEKDHPIVDIHRGQTSRSSSISEPDGSDKPKLQAK</sequence>
<feature type="compositionally biased region" description="Low complexity" evidence="2">
    <location>
        <begin position="399"/>
        <end position="411"/>
    </location>
</feature>
<feature type="coiled-coil region" evidence="1">
    <location>
        <begin position="992"/>
        <end position="1566"/>
    </location>
</feature>